<dbReference type="InterPro" id="IPR057352">
    <property type="entry name" value="TPR_TmcB/C"/>
</dbReference>
<feature type="region of interest" description="Disordered" evidence="1">
    <location>
        <begin position="1036"/>
        <end position="1077"/>
    </location>
</feature>
<feature type="compositionally biased region" description="Low complexity" evidence="1">
    <location>
        <begin position="1036"/>
        <end position="1056"/>
    </location>
</feature>
<dbReference type="EMBL" id="VLTN01000051">
    <property type="protein sequence ID" value="KAA0148611.1"/>
    <property type="molecule type" value="Genomic_DNA"/>
</dbReference>
<feature type="compositionally biased region" description="Basic and acidic residues" evidence="1">
    <location>
        <begin position="2130"/>
        <end position="2141"/>
    </location>
</feature>
<feature type="transmembrane region" description="Helical" evidence="2">
    <location>
        <begin position="135"/>
        <end position="158"/>
    </location>
</feature>
<feature type="transmembrane region" description="Helical" evidence="2">
    <location>
        <begin position="247"/>
        <end position="267"/>
    </location>
</feature>
<accession>A0A5A8C9U8</accession>
<dbReference type="Proteomes" id="UP000323011">
    <property type="component" value="Unassembled WGS sequence"/>
</dbReference>
<dbReference type="PANTHER" id="PTHR31600">
    <property type="entry name" value="TINY MACROCYSTS PROTEIN B-RELATED"/>
    <property type="match status" value="1"/>
</dbReference>
<feature type="domain" description="TmcB/TmcC TPR repeats" evidence="3">
    <location>
        <begin position="545"/>
        <end position="666"/>
    </location>
</feature>
<feature type="region of interest" description="Disordered" evidence="1">
    <location>
        <begin position="1144"/>
        <end position="1265"/>
    </location>
</feature>
<feature type="transmembrane region" description="Helical" evidence="2">
    <location>
        <begin position="178"/>
        <end position="202"/>
    </location>
</feature>
<feature type="transmembrane region" description="Helical" evidence="2">
    <location>
        <begin position="68"/>
        <end position="88"/>
    </location>
</feature>
<keyword evidence="2" id="KW-1133">Transmembrane helix</keyword>
<evidence type="ECO:0000256" key="1">
    <source>
        <dbReference type="SAM" id="MobiDB-lite"/>
    </source>
</evidence>
<feature type="compositionally biased region" description="Low complexity" evidence="1">
    <location>
        <begin position="1237"/>
        <end position="1249"/>
    </location>
</feature>
<proteinExistence type="predicted"/>
<feature type="transmembrane region" description="Helical" evidence="2">
    <location>
        <begin position="273"/>
        <end position="295"/>
    </location>
</feature>
<keyword evidence="5" id="KW-1185">Reference proteome</keyword>
<feature type="transmembrane region" description="Helical" evidence="2">
    <location>
        <begin position="302"/>
        <end position="322"/>
    </location>
</feature>
<evidence type="ECO:0000313" key="5">
    <source>
        <dbReference type="Proteomes" id="UP000323011"/>
    </source>
</evidence>
<dbReference type="SUPFAM" id="SSF55785">
    <property type="entry name" value="PYP-like sensor domain (PAS domain)"/>
    <property type="match status" value="1"/>
</dbReference>
<feature type="transmembrane region" description="Helical" evidence="2">
    <location>
        <begin position="1374"/>
        <end position="1394"/>
    </location>
</feature>
<dbReference type="InterPro" id="IPR000014">
    <property type="entry name" value="PAS"/>
</dbReference>
<feature type="compositionally biased region" description="Low complexity" evidence="1">
    <location>
        <begin position="418"/>
        <end position="433"/>
    </location>
</feature>
<feature type="transmembrane region" description="Helical" evidence="2">
    <location>
        <begin position="1569"/>
        <end position="1590"/>
    </location>
</feature>
<feature type="region of interest" description="Disordered" evidence="1">
    <location>
        <begin position="1631"/>
        <end position="1722"/>
    </location>
</feature>
<dbReference type="Gene3D" id="3.30.450.20">
    <property type="entry name" value="PAS domain"/>
    <property type="match status" value="1"/>
</dbReference>
<feature type="region of interest" description="Disordered" evidence="1">
    <location>
        <begin position="359"/>
        <end position="433"/>
    </location>
</feature>
<feature type="transmembrane region" description="Helical" evidence="2">
    <location>
        <begin position="100"/>
        <end position="123"/>
    </location>
</feature>
<feature type="region of interest" description="Disordered" evidence="1">
    <location>
        <begin position="1312"/>
        <end position="1345"/>
    </location>
</feature>
<feature type="transmembrane region" description="Helical" evidence="2">
    <location>
        <begin position="1765"/>
        <end position="1786"/>
    </location>
</feature>
<feature type="transmembrane region" description="Helical" evidence="2">
    <location>
        <begin position="40"/>
        <end position="62"/>
    </location>
</feature>
<dbReference type="Pfam" id="PF25474">
    <property type="entry name" value="TPR_TmcB"/>
    <property type="match status" value="1"/>
</dbReference>
<feature type="compositionally biased region" description="Gly residues" evidence="1">
    <location>
        <begin position="1064"/>
        <end position="1074"/>
    </location>
</feature>
<comment type="caution">
    <text evidence="4">The sequence shown here is derived from an EMBL/GenBank/DDBJ whole genome shotgun (WGS) entry which is preliminary data.</text>
</comment>
<feature type="region of interest" description="Disordered" evidence="1">
    <location>
        <begin position="997"/>
        <end position="1019"/>
    </location>
</feature>
<feature type="transmembrane region" description="Helical" evidence="2">
    <location>
        <begin position="2028"/>
        <end position="2048"/>
    </location>
</feature>
<keyword evidence="2" id="KW-0472">Membrane</keyword>
<evidence type="ECO:0000256" key="2">
    <source>
        <dbReference type="SAM" id="Phobius"/>
    </source>
</evidence>
<organism evidence="4 5">
    <name type="scientific">Cafeteria roenbergensis</name>
    <name type="common">Marine flagellate</name>
    <dbReference type="NCBI Taxonomy" id="33653"/>
    <lineage>
        <taxon>Eukaryota</taxon>
        <taxon>Sar</taxon>
        <taxon>Stramenopiles</taxon>
        <taxon>Bigyra</taxon>
        <taxon>Opalozoa</taxon>
        <taxon>Bicosoecida</taxon>
        <taxon>Cafeteriaceae</taxon>
        <taxon>Cafeteria</taxon>
    </lineage>
</organism>
<feature type="transmembrane region" description="Helical" evidence="2">
    <location>
        <begin position="1984"/>
        <end position="2003"/>
    </location>
</feature>
<evidence type="ECO:0000313" key="4">
    <source>
        <dbReference type="EMBL" id="KAA0148611.1"/>
    </source>
</evidence>
<feature type="transmembrane region" description="Helical" evidence="2">
    <location>
        <begin position="222"/>
        <end position="240"/>
    </location>
</feature>
<gene>
    <name evidence="4" type="ORF">FNF29_06549</name>
</gene>
<reference evidence="4 5" key="1">
    <citation type="submission" date="2019-07" db="EMBL/GenBank/DDBJ databases">
        <title>Genomes of Cafeteria roenbergensis.</title>
        <authorList>
            <person name="Fischer M.G."/>
            <person name="Hackl T."/>
            <person name="Roman M."/>
        </authorList>
    </citation>
    <scope>NUCLEOTIDE SEQUENCE [LARGE SCALE GENOMIC DNA]</scope>
    <source>
        <strain evidence="4 5">BVI</strain>
    </source>
</reference>
<protein>
    <recommendedName>
        <fullName evidence="3">TmcB/TmcC TPR repeats domain-containing protein</fullName>
    </recommendedName>
</protein>
<sequence length="2158" mass="225417">MHGSAAAPSGIDAALLAARRAWFGVLFLLSRESKSSNAGFVVTTLADVIQFSVFPLMTAVAVMDATTFQAAATVLSVAILDVDTLFALADANSGAGRAVLFWLALAIVVIFLGMLAYVMGTIITEGRQQAIVLRALASLASVLTTVAFMPAASLLLSVFHSCASVEALGVGCQTDGHWIVIALVVTVLTVFTAVATFFATVYIDTDLKSTALGAKVTGRVDAAMLVAKLVLVVCFTAMSLPPTVQTILAGAAALTWLLGTVFVQPHVHPLANNVAAAAAALNTWLVVAVGVRLVAPESGIDAFMVLGLVLAPALGFFGNSGYSTAVAASDFASLRSSLQADVWARTRVTVAQRLQASGVSTIQGSRRPRRRRGGSTDGQAAQSGGYLVKSGTRKHGATFASRPGDDSHMRGRQGGRVQGQASGLARPPSRSASLASLLGPETATAAPLRVHVLADNGANDSDSDSAVPVTTADLLPGVTPEGLIRQASMAYDEMLKAWPKSAVTYSSGSIFHRAYGSTASSELTILAMARKQVGSAWDVSFLSYQRTRQLQERSGSGLSAVDRILFDEAWSTAIEETTNAFAAQNKLYNHAVESNPDARKLGLLAEELFKARTAAERRFRTMLQINPDSIMALRAYSRFCEEVLHDADRATELMNKANRIEDKHAKTNVRPLDAVVVGAAEEPLSVMDEMNAVITMTGELRRYGEITDANVATARLFGRGRSDLVGQSLASLFPEPLGSLYDAAILAYLSPHEKGEAFSRGAHVSVVQTAGGWLAPVRVSLQEGAGSELDATPSLSLVVQRAPTKRRMMVVGDAESGFPVLALDAESMALLGDEAMDEEDDDGIFGGGDDVDSTGAAGSDGAMASEMPMAGKGMRWTSSGGGLTPGRDASGAAAVASRELPLVQWLPDLGRLALSAMSSASGAAAELVVRGSMYNEDEDADAVPIAARAAFADQPAAPVRGNIEGSSSGPRTALLGGTAGLSAGSFDATATGVAEPGTAASGVTGPGSAESGGVDLSAASPGSAAQLFVETASGSVSSSVQSGQPRSSSAAASQRQRQPRRQGTAGGAAPGAHGGPVVRRPIKLRVGLQALHPTVLAGKRMRSSDPPPMFWLVTWEPPRGPATSTAARVKAGRAASVCVAGRRTSTSFTPSGRASPMAAAGAATDAAGRAVHVQSQGGAGRRGHRVNRSQGGAAGPMGSTGRRSLSVDRKASTRGDASAARPSMGSSPFKTHAMRVSGSSDFGSGQFHSGHGGGRTPTSSMPVGASGLQPTFASQGTGEPDAHGAAPLILSDPQGSSSVEAGDLYRIASRDDGGFTMQPGGRLLAQDGGATDVDGPGNGGGSVTSAMASATRVTKLVVETALSKGDPQVTRIRAVVMASLFAVIAFAIAIAIAVPATDAGAERLLLANSLAQRRLYHSDSASNAWYQLISVSIGFTAVNNWNTLTANLTQNIDRMEAAHRELLAVSQTVQGELARLEQERSWDVCTSSNLLYTCQKHELMSSSDLVEFNIFHLRQIAATTPAAILSSPSFLTIVPNIDLTALALHRSERASATELAQGMESRLATMSTALITAAVLTFALATVGTTWLMAAIGRQRFRLLASVPQVPRKQLRELARQAEEAQLAFARAVGADTGDDEGGMMDVEMEDGDRTPRMDLTGAGNGRGGGSQRRMNLAGGRQSRHPRASGGDTGSPEASGTVRGGTSHQQVRRFHLDGKNGGRGGRPARSTCCGINCCAAARHGGRRDRRVADSSCFVWKASLRITSPLSLIGAWIAVVLFMVNGTYYLVTVDAARSERLHSYAAGASALRGQLELALLVTNNGRVMAMEEARTNSTRVLQSLGAMINGDDETSYDVRLPALAESSDVTSTLLFEIMIYDSCAVLPVNSYIWKQCRSLHDEYGLRGLHSFTTAMLDDGVQARAIFDENNATDSRGLSVLIRTGALSSIIPPLQRYARKADMSDYLIRALVNVTDSAAERRFQTTWADVQLVLGVFAGGFIVIVWLWALPSVRKLENNRRALYSVMLSLPDEVILGAPAVTEVLVGMATYVGLTQAARALKSLAKSAMDQSRRQYRIAAAGGHLSKRRSAGPAVVHPSQGYLAKAGPELTDSTAALDSFMLPHSTAQKSLSSAHNEPEHSQTDSKDALLATAAEPVQVSDSST</sequence>
<feature type="compositionally biased region" description="Polar residues" evidence="1">
    <location>
        <begin position="2120"/>
        <end position="2129"/>
    </location>
</feature>
<dbReference type="PANTHER" id="PTHR31600:SF2">
    <property type="entry name" value="GAMETE ENRICHED GENE 10 PROTEIN-RELATED"/>
    <property type="match status" value="1"/>
</dbReference>
<evidence type="ECO:0000259" key="3">
    <source>
        <dbReference type="Pfam" id="PF25474"/>
    </source>
</evidence>
<name>A0A5A8C9U8_CAFRO</name>
<keyword evidence="2" id="KW-0812">Transmembrane</keyword>
<feature type="compositionally biased region" description="Low complexity" evidence="1">
    <location>
        <begin position="1150"/>
        <end position="1170"/>
    </location>
</feature>
<feature type="compositionally biased region" description="Acidic residues" evidence="1">
    <location>
        <begin position="1633"/>
        <end position="1647"/>
    </location>
</feature>
<dbReference type="CDD" id="cd00130">
    <property type="entry name" value="PAS"/>
    <property type="match status" value="1"/>
</dbReference>
<feature type="region of interest" description="Disordered" evidence="1">
    <location>
        <begin position="2120"/>
        <end position="2158"/>
    </location>
</feature>
<dbReference type="InterPro" id="IPR052994">
    <property type="entry name" value="Tiny_macrocysts_regulators"/>
</dbReference>
<dbReference type="InterPro" id="IPR035965">
    <property type="entry name" value="PAS-like_dom_sf"/>
</dbReference>